<organism evidence="1 2">
    <name type="scientific">Devosia insulae DS-56</name>
    <dbReference type="NCBI Taxonomy" id="1116389"/>
    <lineage>
        <taxon>Bacteria</taxon>
        <taxon>Pseudomonadati</taxon>
        <taxon>Pseudomonadota</taxon>
        <taxon>Alphaproteobacteria</taxon>
        <taxon>Hyphomicrobiales</taxon>
        <taxon>Devosiaceae</taxon>
        <taxon>Devosia</taxon>
    </lineage>
</organism>
<dbReference type="AlphaFoldDB" id="A0A1E5XMB0"/>
<accession>A0A1E5XMB0</accession>
<protein>
    <recommendedName>
        <fullName evidence="3">DUF5063 domain-containing protein</fullName>
    </recommendedName>
</protein>
<gene>
    <name evidence="1" type="ORF">VW23_024475</name>
</gene>
<keyword evidence="2" id="KW-1185">Reference proteome</keyword>
<proteinExistence type="predicted"/>
<comment type="caution">
    <text evidence="1">The sequence shown here is derived from an EMBL/GenBank/DDBJ whole genome shotgun (WGS) entry which is preliminary data.</text>
</comment>
<evidence type="ECO:0000313" key="2">
    <source>
        <dbReference type="Proteomes" id="UP000095463"/>
    </source>
</evidence>
<name>A0A1E5XMB0_9HYPH</name>
<dbReference type="OrthoDB" id="7390621at2"/>
<dbReference type="RefSeq" id="WP_069911048.1">
    <property type="nucleotide sequence ID" value="NZ_LAJE02000265.1"/>
</dbReference>
<evidence type="ECO:0000313" key="1">
    <source>
        <dbReference type="EMBL" id="OEO29721.1"/>
    </source>
</evidence>
<dbReference type="InterPro" id="IPR038312">
    <property type="entry name" value="DUF5063_sf"/>
</dbReference>
<evidence type="ECO:0008006" key="3">
    <source>
        <dbReference type="Google" id="ProtNLM"/>
    </source>
</evidence>
<dbReference type="Proteomes" id="UP000095463">
    <property type="component" value="Unassembled WGS sequence"/>
</dbReference>
<reference evidence="1 2" key="1">
    <citation type="journal article" date="2015" name="Genome Announc.">
        <title>Genome Assemblies of Three Soil-Associated Devosia species: D. insulae, D. limi, and D. soli.</title>
        <authorList>
            <person name="Hassan Y.I."/>
            <person name="Lepp D."/>
            <person name="Zhou T."/>
        </authorList>
    </citation>
    <scope>NUCLEOTIDE SEQUENCE [LARGE SCALE GENOMIC DNA]</scope>
    <source>
        <strain evidence="1 2">DS-56</strain>
    </source>
</reference>
<sequence length="155" mass="17757">MATGEEPIFQCARDVLWVILEQPSPTLKDLAEVLDRLAVVYANTPAGEFTDNAADRPREDLRKLIAPRFALRLYPDVDPTDFDRTYLVGDGIDDLIDIAEQMKELLWICDQLSADDALYELHLLAFHWMGHVRDLSRYLHVLRYGSPFHEVSDQG</sequence>
<dbReference type="Gene3D" id="1.20.120.1550">
    <property type="entry name" value="Protein of unknown function DUF5063"/>
    <property type="match status" value="1"/>
</dbReference>
<dbReference type="EMBL" id="LAJE02000265">
    <property type="protein sequence ID" value="OEO29721.1"/>
    <property type="molecule type" value="Genomic_DNA"/>
</dbReference>